<reference evidence="17 19" key="2">
    <citation type="submission" date="2018-08" db="EMBL/GenBank/DDBJ databases">
        <title>A genome reference for cultivated species of the human gut microbiota.</title>
        <authorList>
            <person name="Zou Y."/>
            <person name="Xue W."/>
            <person name="Luo G."/>
        </authorList>
    </citation>
    <scope>NUCLEOTIDE SEQUENCE [LARGE SCALE GENOMIC DNA]</scope>
    <source>
        <strain evidence="17 19">AM36-3AA</strain>
    </source>
</reference>
<keyword evidence="9" id="KW-0238">DNA-binding</keyword>
<dbReference type="Pfam" id="PF02768">
    <property type="entry name" value="DNA_pol3_beta_3"/>
    <property type="match status" value="1"/>
</dbReference>
<dbReference type="SMART" id="SM00480">
    <property type="entry name" value="POL3Bc"/>
    <property type="match status" value="1"/>
</dbReference>
<dbReference type="RefSeq" id="WP_055237804.1">
    <property type="nucleotide sequence ID" value="NZ_CYXM01000004.1"/>
</dbReference>
<dbReference type="SUPFAM" id="SSF55979">
    <property type="entry name" value="DNA clamp"/>
    <property type="match status" value="3"/>
</dbReference>
<evidence type="ECO:0000256" key="8">
    <source>
        <dbReference type="ARBA" id="ARBA00022932"/>
    </source>
</evidence>
<evidence type="ECO:0000256" key="7">
    <source>
        <dbReference type="ARBA" id="ARBA00022705"/>
    </source>
</evidence>
<sequence length="355" mass="39603">MRINKSELSKKIGQLKGIVPSRTTIEALKGVLCSDGYLIASDTNLTVKAKLEGMEEETEPFIIPAKAFDFIGSLPDGELEVSVSKGNLVIKTGKIKNQFKTLGAELFAYTKSIDTDKEPAKIPALKLKKAIDHVIYAVAVSGSNQQMLGMYLECMDGKLNFVGLDGHRIAWDCIDYEGEFQIIVPRAAMENVKKMDFEGDVSIYHDGNGALFKSEEYEVYTRIIQGEYFKYKKMFMSGEMFTIIDRRVLMEAINRARLCGSAEDKAPVIMDMSGDTIGLTYRSTMADFHEEIPVIEPFEKDLKIAFDPRLMMDSLKAFECDTVTLELTSAKQPALIKADDSDMTALVLPVNFKEA</sequence>
<evidence type="ECO:0000256" key="5">
    <source>
        <dbReference type="ARBA" id="ARBA00022679"/>
    </source>
</evidence>
<dbReference type="InterPro" id="IPR001001">
    <property type="entry name" value="DNA_polIII_beta"/>
</dbReference>
<keyword evidence="6 16" id="KW-0548">Nucleotidyltransferase</keyword>
<dbReference type="GO" id="GO:0005737">
    <property type="term" value="C:cytoplasm"/>
    <property type="evidence" value="ECO:0007669"/>
    <property type="project" value="UniProtKB-SubCell"/>
</dbReference>
<dbReference type="GO" id="GO:0003887">
    <property type="term" value="F:DNA-directed DNA polymerase activity"/>
    <property type="evidence" value="ECO:0007669"/>
    <property type="project" value="UniProtKB-KW"/>
</dbReference>
<dbReference type="Pfam" id="PF02767">
    <property type="entry name" value="DNA_pol3_beta_2"/>
    <property type="match status" value="1"/>
</dbReference>
<evidence type="ECO:0000256" key="9">
    <source>
        <dbReference type="ARBA" id="ARBA00023125"/>
    </source>
</evidence>
<evidence type="ECO:0000313" key="17">
    <source>
        <dbReference type="EMBL" id="RHC41843.1"/>
    </source>
</evidence>
<feature type="domain" description="DNA polymerase III beta sliding clamp C-terminal" evidence="15">
    <location>
        <begin position="242"/>
        <end position="350"/>
    </location>
</feature>
<dbReference type="Gene3D" id="3.10.150.10">
    <property type="entry name" value="DNA Polymerase III, subunit A, domain 2"/>
    <property type="match status" value="1"/>
</dbReference>
<evidence type="ECO:0000259" key="15">
    <source>
        <dbReference type="Pfam" id="PF02768"/>
    </source>
</evidence>
<evidence type="ECO:0000313" key="18">
    <source>
        <dbReference type="Proteomes" id="UP000095673"/>
    </source>
</evidence>
<dbReference type="InterPro" id="IPR022637">
    <property type="entry name" value="DNA_polIII_beta_cen"/>
</dbReference>
<accession>A0A173SKW1</accession>
<evidence type="ECO:0000256" key="4">
    <source>
        <dbReference type="ARBA" id="ARBA00022490"/>
    </source>
</evidence>
<dbReference type="GO" id="GO:0006271">
    <property type="term" value="P:DNA strand elongation involved in DNA replication"/>
    <property type="evidence" value="ECO:0007669"/>
    <property type="project" value="TreeGrafter"/>
</dbReference>
<comment type="similarity">
    <text evidence="2">Belongs to the beta sliding clamp family.</text>
</comment>
<evidence type="ECO:0000313" key="16">
    <source>
        <dbReference type="EMBL" id="CUM91003.1"/>
    </source>
</evidence>
<dbReference type="InterPro" id="IPR022634">
    <property type="entry name" value="DNA_polIII_beta_N"/>
</dbReference>
<dbReference type="GO" id="GO:0003677">
    <property type="term" value="F:DNA binding"/>
    <property type="evidence" value="ECO:0007669"/>
    <property type="project" value="UniProtKB-KW"/>
</dbReference>
<keyword evidence="5 16" id="KW-0808">Transferase</keyword>
<organism evidence="16 18">
    <name type="scientific">Agathobacter rectalis</name>
    <dbReference type="NCBI Taxonomy" id="39491"/>
    <lineage>
        <taxon>Bacteria</taxon>
        <taxon>Bacillati</taxon>
        <taxon>Bacillota</taxon>
        <taxon>Clostridia</taxon>
        <taxon>Lachnospirales</taxon>
        <taxon>Lachnospiraceae</taxon>
        <taxon>Agathobacter</taxon>
    </lineage>
</organism>
<gene>
    <name evidence="16" type="primary">dnaN_1</name>
    <name evidence="17" type="synonym">dnaN</name>
    <name evidence="17" type="ORF">DW848_00470</name>
    <name evidence="16" type="ORF">ERS852580_01109</name>
</gene>
<dbReference type="NCBIfam" id="TIGR00663">
    <property type="entry name" value="dnan"/>
    <property type="match status" value="1"/>
</dbReference>
<proteinExistence type="inferred from homology"/>
<evidence type="ECO:0000256" key="2">
    <source>
        <dbReference type="ARBA" id="ARBA00010752"/>
    </source>
</evidence>
<evidence type="ECO:0000256" key="10">
    <source>
        <dbReference type="ARBA" id="ARBA00030988"/>
    </source>
</evidence>
<evidence type="ECO:0000256" key="6">
    <source>
        <dbReference type="ARBA" id="ARBA00022695"/>
    </source>
</evidence>
<dbReference type="Proteomes" id="UP000286104">
    <property type="component" value="Unassembled WGS sequence"/>
</dbReference>
<feature type="domain" description="DNA polymerase III beta sliding clamp central" evidence="14">
    <location>
        <begin position="122"/>
        <end position="228"/>
    </location>
</feature>
<comment type="subcellular location">
    <subcellularLocation>
        <location evidence="1">Cytoplasm</location>
    </subcellularLocation>
</comment>
<evidence type="ECO:0000259" key="14">
    <source>
        <dbReference type="Pfam" id="PF02767"/>
    </source>
</evidence>
<dbReference type="EMBL" id="CYXM01000004">
    <property type="protein sequence ID" value="CUM91003.1"/>
    <property type="molecule type" value="Genomic_DNA"/>
</dbReference>
<dbReference type="Pfam" id="PF00712">
    <property type="entry name" value="DNA_pol3_beta"/>
    <property type="match status" value="1"/>
</dbReference>
<dbReference type="AlphaFoldDB" id="A0A173SKW1"/>
<dbReference type="PANTHER" id="PTHR30478:SF0">
    <property type="entry name" value="BETA SLIDING CLAMP"/>
    <property type="match status" value="1"/>
</dbReference>
<dbReference type="GO" id="GO:0009360">
    <property type="term" value="C:DNA polymerase III complex"/>
    <property type="evidence" value="ECO:0007669"/>
    <property type="project" value="InterPro"/>
</dbReference>
<evidence type="ECO:0000256" key="11">
    <source>
        <dbReference type="ARBA" id="ARBA00033275"/>
    </source>
</evidence>
<protein>
    <recommendedName>
        <fullName evidence="3">Beta sliding clamp</fullName>
    </recommendedName>
    <alternativeName>
        <fullName evidence="12">Beta-clamp processivity factor</fullName>
    </alternativeName>
    <alternativeName>
        <fullName evidence="10">DNA polymerase III beta sliding clamp subunit</fullName>
    </alternativeName>
    <alternativeName>
        <fullName evidence="11">DNA polymerase III subunit beta</fullName>
    </alternativeName>
</protein>
<dbReference type="PANTHER" id="PTHR30478">
    <property type="entry name" value="DNA POLYMERASE III SUBUNIT BETA"/>
    <property type="match status" value="1"/>
</dbReference>
<dbReference type="EMBL" id="QSHU01000001">
    <property type="protein sequence ID" value="RHC41843.1"/>
    <property type="molecule type" value="Genomic_DNA"/>
</dbReference>
<dbReference type="OrthoDB" id="1976319at2"/>
<evidence type="ECO:0000256" key="12">
    <source>
        <dbReference type="ARBA" id="ARBA00033276"/>
    </source>
</evidence>
<feature type="domain" description="DNA polymerase III beta sliding clamp N-terminal" evidence="13">
    <location>
        <begin position="2"/>
        <end position="105"/>
    </location>
</feature>
<name>A0A173SKW1_9FIRM</name>
<dbReference type="Gene3D" id="3.70.10.10">
    <property type="match status" value="1"/>
</dbReference>
<evidence type="ECO:0000256" key="3">
    <source>
        <dbReference type="ARBA" id="ARBA00021035"/>
    </source>
</evidence>
<evidence type="ECO:0000259" key="13">
    <source>
        <dbReference type="Pfam" id="PF00712"/>
    </source>
</evidence>
<evidence type="ECO:0000313" key="19">
    <source>
        <dbReference type="Proteomes" id="UP000286104"/>
    </source>
</evidence>
<keyword evidence="8" id="KW-0239">DNA-directed DNA polymerase</keyword>
<keyword evidence="7" id="KW-0235">DNA replication</keyword>
<keyword evidence="4" id="KW-0963">Cytoplasm</keyword>
<dbReference type="InterPro" id="IPR022635">
    <property type="entry name" value="DNA_polIII_beta_C"/>
</dbReference>
<evidence type="ECO:0000256" key="1">
    <source>
        <dbReference type="ARBA" id="ARBA00004496"/>
    </source>
</evidence>
<reference evidence="16 18" key="1">
    <citation type="submission" date="2015-09" db="EMBL/GenBank/DDBJ databases">
        <authorList>
            <consortium name="Pathogen Informatics"/>
        </authorList>
    </citation>
    <scope>NUCLEOTIDE SEQUENCE [LARGE SCALE GENOMIC DNA]</scope>
    <source>
        <strain evidence="16 18">2789STDY5834968</strain>
    </source>
</reference>
<dbReference type="GO" id="GO:0008408">
    <property type="term" value="F:3'-5' exonuclease activity"/>
    <property type="evidence" value="ECO:0007669"/>
    <property type="project" value="InterPro"/>
</dbReference>
<dbReference type="Proteomes" id="UP000095673">
    <property type="component" value="Unassembled WGS sequence"/>
</dbReference>
<dbReference type="InterPro" id="IPR046938">
    <property type="entry name" value="DNA_clamp_sf"/>
</dbReference>